<feature type="non-terminal residue" evidence="7">
    <location>
        <position position="1"/>
    </location>
</feature>
<protein>
    <submittedName>
        <fullName evidence="7">Type I-D CRISPR-associated helicase Cas3</fullName>
    </submittedName>
</protein>
<keyword evidence="2" id="KW-0378">Hydrolase</keyword>
<dbReference type="RefSeq" id="WP_106307982.1">
    <property type="nucleotide sequence ID" value="NZ_PVWO01000262.1"/>
</dbReference>
<accession>A0A2T1GAT0</accession>
<dbReference type="Pfam" id="PF22590">
    <property type="entry name" value="Cas3-like_C_2"/>
    <property type="match status" value="1"/>
</dbReference>
<keyword evidence="8" id="KW-1185">Reference proteome</keyword>
<feature type="domain" description="CRISPR-associated nuclease/helicase Cas3" evidence="6">
    <location>
        <begin position="50"/>
        <end position="140"/>
    </location>
</feature>
<reference evidence="7 8" key="1">
    <citation type="submission" date="2018-03" db="EMBL/GenBank/DDBJ databases">
        <title>The ancient ancestry and fast evolution of plastids.</title>
        <authorList>
            <person name="Moore K.R."/>
            <person name="Magnabosco C."/>
            <person name="Momper L."/>
            <person name="Gold D.A."/>
            <person name="Bosak T."/>
            <person name="Fournier G.P."/>
        </authorList>
    </citation>
    <scope>NUCLEOTIDE SEQUENCE [LARGE SCALE GENOMIC DNA]</scope>
    <source>
        <strain evidence="7 8">CCALA 037</strain>
    </source>
</reference>
<dbReference type="NCBIfam" id="TIGR03158">
    <property type="entry name" value="cas3_cyano"/>
    <property type="match status" value="1"/>
</dbReference>
<dbReference type="GO" id="GO:0016787">
    <property type="term" value="F:hydrolase activity"/>
    <property type="evidence" value="ECO:0007669"/>
    <property type="project" value="UniProtKB-KW"/>
</dbReference>
<dbReference type="OrthoDB" id="415697at2"/>
<dbReference type="GO" id="GO:0004386">
    <property type="term" value="F:helicase activity"/>
    <property type="evidence" value="ECO:0007669"/>
    <property type="project" value="UniProtKB-KW"/>
</dbReference>
<dbReference type="GO" id="GO:0051607">
    <property type="term" value="P:defense response to virus"/>
    <property type="evidence" value="ECO:0007669"/>
    <property type="project" value="UniProtKB-KW"/>
</dbReference>
<sequence length="454" mass="52216">PQTSNWRSISQPIDLHFPRELEPTAKSSFEWMTKNSEEIILKFFLDYPGSKGAIILNSVASVYRLAAVLKPLFAKHNLKVLVNTGLTGETERSQSLTEADLIIGTSTIDVGVDFKINFLIFEAADAGNFIQRFGRLGRHPDFLPHPYRAYALIPNFIVSRLFGEGSSLNDGEEIDRVAFTQAIRDNWLFINDFAKYPQRWGSVQSFYIWNELRGDWMKTKYPDAADRFKADAQNALGFQMKHKHGQTYQYIKEKKHQIIDEARSFRGSSQLDCAIYDASNPNEPERERFKTYSLSGLVSNFEFETIEKALFLSMAKKAGLPTNRFEEKLCYLQVNNFREVRENWYFYYAGDDLSAIRRMGEVQILSGLEIEGTDLSTQLRKAVYEKGLVCYVSDRDRAYIRTKLGLPMQFQAYGLSDRTDDKSPPYTIAFGQSALMLEALIHYWKPKDDIPLIF</sequence>
<evidence type="ECO:0000256" key="3">
    <source>
        <dbReference type="ARBA" id="ARBA00022806"/>
    </source>
</evidence>
<evidence type="ECO:0000256" key="2">
    <source>
        <dbReference type="ARBA" id="ARBA00022801"/>
    </source>
</evidence>
<dbReference type="Gene3D" id="3.40.50.300">
    <property type="entry name" value="P-loop containing nucleotide triphosphate hydrolases"/>
    <property type="match status" value="1"/>
</dbReference>
<gene>
    <name evidence="7" type="primary">cas3</name>
    <name evidence="7" type="ORF">C7B77_18275</name>
</gene>
<comment type="caution">
    <text evidence="7">The sequence shown here is derived from an EMBL/GenBank/DDBJ whole genome shotgun (WGS) entry which is preliminary data.</text>
</comment>
<keyword evidence="4" id="KW-0067">ATP-binding</keyword>
<evidence type="ECO:0000256" key="1">
    <source>
        <dbReference type="ARBA" id="ARBA00022741"/>
    </source>
</evidence>
<dbReference type="SUPFAM" id="SSF52540">
    <property type="entry name" value="P-loop containing nucleoside triphosphate hydrolases"/>
    <property type="match status" value="1"/>
</dbReference>
<dbReference type="Proteomes" id="UP000238937">
    <property type="component" value="Unassembled WGS sequence"/>
</dbReference>
<name>A0A2T1GAT0_9CYAN</name>
<dbReference type="InterPro" id="IPR017575">
    <property type="entry name" value="CRISPR-assoc_helicase_Cas3"/>
</dbReference>
<dbReference type="EMBL" id="PVWO01000262">
    <property type="protein sequence ID" value="PSB54397.1"/>
    <property type="molecule type" value="Genomic_DNA"/>
</dbReference>
<dbReference type="AlphaFoldDB" id="A0A2T1GAT0"/>
<keyword evidence="1" id="KW-0547">Nucleotide-binding</keyword>
<dbReference type="GO" id="GO:0005524">
    <property type="term" value="F:ATP binding"/>
    <property type="evidence" value="ECO:0007669"/>
    <property type="project" value="UniProtKB-KW"/>
</dbReference>
<evidence type="ECO:0000256" key="5">
    <source>
        <dbReference type="ARBA" id="ARBA00023118"/>
    </source>
</evidence>
<evidence type="ECO:0000259" key="6">
    <source>
        <dbReference type="Pfam" id="PF22590"/>
    </source>
</evidence>
<evidence type="ECO:0000313" key="7">
    <source>
        <dbReference type="EMBL" id="PSB54397.1"/>
    </source>
</evidence>
<evidence type="ECO:0000256" key="4">
    <source>
        <dbReference type="ARBA" id="ARBA00022840"/>
    </source>
</evidence>
<organism evidence="7 8">
    <name type="scientific">Chamaesiphon polymorphus CCALA 037</name>
    <dbReference type="NCBI Taxonomy" id="2107692"/>
    <lineage>
        <taxon>Bacteria</taxon>
        <taxon>Bacillati</taxon>
        <taxon>Cyanobacteriota</taxon>
        <taxon>Cyanophyceae</taxon>
        <taxon>Gomontiellales</taxon>
        <taxon>Chamaesiphonaceae</taxon>
        <taxon>Chamaesiphon</taxon>
    </lineage>
</organism>
<dbReference type="InterPro" id="IPR054712">
    <property type="entry name" value="Cas3-like_dom"/>
</dbReference>
<dbReference type="InterPro" id="IPR027417">
    <property type="entry name" value="P-loop_NTPase"/>
</dbReference>
<keyword evidence="5" id="KW-0051">Antiviral defense</keyword>
<proteinExistence type="predicted"/>
<evidence type="ECO:0000313" key="8">
    <source>
        <dbReference type="Proteomes" id="UP000238937"/>
    </source>
</evidence>
<keyword evidence="3" id="KW-0347">Helicase</keyword>